<organism evidence="2 3">
    <name type="scientific">Daphnia magna</name>
    <dbReference type="NCBI Taxonomy" id="35525"/>
    <lineage>
        <taxon>Eukaryota</taxon>
        <taxon>Metazoa</taxon>
        <taxon>Ecdysozoa</taxon>
        <taxon>Arthropoda</taxon>
        <taxon>Crustacea</taxon>
        <taxon>Branchiopoda</taxon>
        <taxon>Diplostraca</taxon>
        <taxon>Cladocera</taxon>
        <taxon>Anomopoda</taxon>
        <taxon>Daphniidae</taxon>
        <taxon>Daphnia</taxon>
    </lineage>
</organism>
<dbReference type="STRING" id="35525.A0A164JEI3"/>
<protein>
    <recommendedName>
        <fullName evidence="1">DDE-1 domain-containing protein</fullName>
    </recommendedName>
</protein>
<proteinExistence type="predicted"/>
<feature type="domain" description="DDE-1" evidence="1">
    <location>
        <begin position="109"/>
        <end position="200"/>
    </location>
</feature>
<accession>A0A164JEI3</accession>
<comment type="caution">
    <text evidence="2">The sequence shown here is derived from an EMBL/GenBank/DDBJ whole genome shotgun (WGS) entry which is preliminary data.</text>
</comment>
<dbReference type="OrthoDB" id="4327074at2759"/>
<reference evidence="2 3" key="1">
    <citation type="submission" date="2016-03" db="EMBL/GenBank/DDBJ databases">
        <title>EvidentialGene: Evidence-directed Construction of Genes on Genomes.</title>
        <authorList>
            <person name="Gilbert D.G."/>
            <person name="Choi J.-H."/>
            <person name="Mockaitis K."/>
            <person name="Colbourne J."/>
            <person name="Pfrender M."/>
        </authorList>
    </citation>
    <scope>NUCLEOTIDE SEQUENCE [LARGE SCALE GENOMIC DNA]</scope>
    <source>
        <strain evidence="2 3">Xinb3</strain>
        <tissue evidence="2">Complete organism</tissue>
    </source>
</reference>
<dbReference type="Pfam" id="PF03184">
    <property type="entry name" value="DDE_1"/>
    <property type="match status" value="1"/>
</dbReference>
<feature type="non-terminal residue" evidence="2">
    <location>
        <position position="314"/>
    </location>
</feature>
<dbReference type="Proteomes" id="UP000076858">
    <property type="component" value="Unassembled WGS sequence"/>
</dbReference>
<feature type="non-terminal residue" evidence="2">
    <location>
        <position position="1"/>
    </location>
</feature>
<name>A0A164JEI3_9CRUS</name>
<gene>
    <name evidence="2" type="ORF">APZ42_000756</name>
</gene>
<dbReference type="AlphaFoldDB" id="A0A164JEI3"/>
<dbReference type="GO" id="GO:0005634">
    <property type="term" value="C:nucleus"/>
    <property type="evidence" value="ECO:0007669"/>
    <property type="project" value="TreeGrafter"/>
</dbReference>
<dbReference type="PANTHER" id="PTHR19303:SF74">
    <property type="entry name" value="POGO TRANSPOSABLE ELEMENT WITH KRAB DOMAIN"/>
    <property type="match status" value="1"/>
</dbReference>
<dbReference type="InterPro" id="IPR004875">
    <property type="entry name" value="DDE_SF_endonuclease_dom"/>
</dbReference>
<dbReference type="GO" id="GO:0003677">
    <property type="term" value="F:DNA binding"/>
    <property type="evidence" value="ECO:0007669"/>
    <property type="project" value="TreeGrafter"/>
</dbReference>
<dbReference type="EMBL" id="LRGB01004819">
    <property type="protein sequence ID" value="KZS02267.1"/>
    <property type="molecule type" value="Genomic_DNA"/>
</dbReference>
<keyword evidence="3" id="KW-1185">Reference proteome</keyword>
<dbReference type="PANTHER" id="PTHR19303">
    <property type="entry name" value="TRANSPOSON"/>
    <property type="match status" value="1"/>
</dbReference>
<dbReference type="InterPro" id="IPR050863">
    <property type="entry name" value="CenT-Element_Derived"/>
</dbReference>
<evidence type="ECO:0000313" key="2">
    <source>
        <dbReference type="EMBL" id="KZS02267.1"/>
    </source>
</evidence>
<sequence>GPDWFSSFPKRNPILSIRKPERTSQARAAAVNHVVIDKFYDDLFNLCVKYKFPPEKIFNCDETNNPTVVDPQNIVAQKGAKVVSSSTSGEQGINVTMLAFVNAAGDAFPGVFIYPRKKVNLDKMVDLPQGFLPLAHQSGWMNDDLFLISLQHFKKQVNCSPDDPILLILDNHISHISYPVVDYCKSNGIILFTLPTHTSHEHREWMRLYPGQRIGIYDVPKLTRGPYTRRHAIPENMFVPSSVTDLPAVPTVAATAPLTENQPTDINPESVYDHNIHYLSNLPFEINASHLSECQAPLNIASKFVSDVNCSTNK</sequence>
<evidence type="ECO:0000313" key="3">
    <source>
        <dbReference type="Proteomes" id="UP000076858"/>
    </source>
</evidence>
<evidence type="ECO:0000259" key="1">
    <source>
        <dbReference type="Pfam" id="PF03184"/>
    </source>
</evidence>